<gene>
    <name evidence="2" type="ORF">IFM89_019169</name>
</gene>
<sequence length="353" mass="39859">MHIDNKLITYYSSRSLYGIETGKFTFIKPIPPCRNVLADVFPILQDVYRLEDRLECYLMRPTRNQKKKWRRKQRSNEKQQQAQEASTSKELAEIIHIDPETETTAEQEQQMVGLSDGHRGLKGVAEHNQVEPSEDQARVVQLPILEGYARSEMEIGQPEDHLENVVECIQPIESTGQPPFQIYTTNNFDLLNDEESVPETQSQVANEVHTVCGRWSDDMAESEEDDPCLQQQQPKTKRGRPKGTRNEFDIEDLKAQASLVKENDVVGMKGEMGSIESFGSDKQECVGKDGKKGKLDVRRVPSFSGPLMLPNCASANSLSAPIRSSGVLVFWFRGCASKKVRQMLGIGYLIPNK</sequence>
<organism evidence="2 3">
    <name type="scientific">Coptis chinensis</name>
    <dbReference type="NCBI Taxonomy" id="261450"/>
    <lineage>
        <taxon>Eukaryota</taxon>
        <taxon>Viridiplantae</taxon>
        <taxon>Streptophyta</taxon>
        <taxon>Embryophyta</taxon>
        <taxon>Tracheophyta</taxon>
        <taxon>Spermatophyta</taxon>
        <taxon>Magnoliopsida</taxon>
        <taxon>Ranunculales</taxon>
        <taxon>Ranunculaceae</taxon>
        <taxon>Coptidoideae</taxon>
        <taxon>Coptis</taxon>
    </lineage>
</organism>
<dbReference type="OrthoDB" id="70874at2759"/>
<keyword evidence="3" id="KW-1185">Reference proteome</keyword>
<feature type="region of interest" description="Disordered" evidence="1">
    <location>
        <begin position="219"/>
        <end position="247"/>
    </location>
</feature>
<reference evidence="2 3" key="1">
    <citation type="submission" date="2020-10" db="EMBL/GenBank/DDBJ databases">
        <title>The Coptis chinensis genome and diversification of protoberbering-type alkaloids.</title>
        <authorList>
            <person name="Wang B."/>
            <person name="Shu S."/>
            <person name="Song C."/>
            <person name="Liu Y."/>
        </authorList>
    </citation>
    <scope>NUCLEOTIDE SEQUENCE [LARGE SCALE GENOMIC DNA]</scope>
    <source>
        <strain evidence="2">HL-2020</strain>
        <tissue evidence="2">Leaf</tissue>
    </source>
</reference>
<protein>
    <submittedName>
        <fullName evidence="2">Uncharacterized protein</fullName>
    </submittedName>
</protein>
<evidence type="ECO:0000313" key="3">
    <source>
        <dbReference type="Proteomes" id="UP000631114"/>
    </source>
</evidence>
<dbReference type="Proteomes" id="UP000631114">
    <property type="component" value="Unassembled WGS sequence"/>
</dbReference>
<feature type="region of interest" description="Disordered" evidence="1">
    <location>
        <begin position="65"/>
        <end position="90"/>
    </location>
</feature>
<evidence type="ECO:0000256" key="1">
    <source>
        <dbReference type="SAM" id="MobiDB-lite"/>
    </source>
</evidence>
<dbReference type="EMBL" id="JADFTS010000009">
    <property type="protein sequence ID" value="KAF9589119.1"/>
    <property type="molecule type" value="Genomic_DNA"/>
</dbReference>
<accession>A0A835LEQ6</accession>
<dbReference type="AlphaFoldDB" id="A0A835LEQ6"/>
<feature type="non-terminal residue" evidence="2">
    <location>
        <position position="1"/>
    </location>
</feature>
<comment type="caution">
    <text evidence="2">The sequence shown here is derived from an EMBL/GenBank/DDBJ whole genome shotgun (WGS) entry which is preliminary data.</text>
</comment>
<name>A0A835LEQ6_9MAGN</name>
<feature type="compositionally biased region" description="Polar residues" evidence="1">
    <location>
        <begin position="78"/>
        <end position="89"/>
    </location>
</feature>
<proteinExistence type="predicted"/>
<evidence type="ECO:0000313" key="2">
    <source>
        <dbReference type="EMBL" id="KAF9589119.1"/>
    </source>
</evidence>